<evidence type="ECO:0000256" key="2">
    <source>
        <dbReference type="ARBA" id="ARBA00023002"/>
    </source>
</evidence>
<dbReference type="Gene3D" id="3.40.50.720">
    <property type="entry name" value="NAD(P)-binding Rossmann-like Domain"/>
    <property type="match status" value="1"/>
</dbReference>
<evidence type="ECO:0000313" key="3">
    <source>
        <dbReference type="EMBL" id="AWT59207.1"/>
    </source>
</evidence>
<reference evidence="3 4" key="1">
    <citation type="submission" date="2018-06" db="EMBL/GenBank/DDBJ databases">
        <title>Draft Genome Sequence of a Novel Marine Bacterium Related to the Verrucomicrobia.</title>
        <authorList>
            <person name="Vosseberg J."/>
            <person name="Martijn J."/>
            <person name="Ettema T.J.G."/>
        </authorList>
    </citation>
    <scope>NUCLEOTIDE SEQUENCE [LARGE SCALE GENOMIC DNA]</scope>
    <source>
        <strain evidence="3">TARA_B100001123</strain>
    </source>
</reference>
<dbReference type="SUPFAM" id="SSF51735">
    <property type="entry name" value="NAD(P)-binding Rossmann-fold domains"/>
    <property type="match status" value="1"/>
</dbReference>
<dbReference type="PANTHER" id="PTHR42760:SF133">
    <property type="entry name" value="3-OXOACYL-[ACYL-CARRIER-PROTEIN] REDUCTASE"/>
    <property type="match status" value="1"/>
</dbReference>
<sequence length="253" mass="26936">MGKLDGKVALVTGAARGLGRAYALHLARLGADVAVNDINIRSHEEYDEEITAASVPQEIEAIGVRGIGLECDVTDCSQVKLMFRKVEESLGKLDILVNNAGGALFGPKEFKPMHDLNFHGTVHCCEASAEIMKRQRSGKIVNVASQAGIIGSNGQSYATSKAAVIHYTRCLANELGPYGINVNAIAPGFILSSRAIAGGRSQGETRRDLESKIALGRLGDPEDCAKVIEFLVTDLSDYLTGQTIRVCGGYVLC</sequence>
<dbReference type="EC" id="1.1.1.100" evidence="3"/>
<dbReference type="PROSITE" id="PS00061">
    <property type="entry name" value="ADH_SHORT"/>
    <property type="match status" value="1"/>
</dbReference>
<dbReference type="GO" id="GO:0004316">
    <property type="term" value="F:3-oxoacyl-[acyl-carrier-protein] reductase (NADPH) activity"/>
    <property type="evidence" value="ECO:0007669"/>
    <property type="project" value="UniProtKB-EC"/>
</dbReference>
<dbReference type="Pfam" id="PF13561">
    <property type="entry name" value="adh_short_C2"/>
    <property type="match status" value="1"/>
</dbReference>
<dbReference type="PRINTS" id="PR00081">
    <property type="entry name" value="GDHRDH"/>
</dbReference>
<dbReference type="PRINTS" id="PR00080">
    <property type="entry name" value="SDRFAMILY"/>
</dbReference>
<accession>A0A2Z4AGY0</accession>
<dbReference type="InterPro" id="IPR020904">
    <property type="entry name" value="Sc_DH/Rdtase_CS"/>
</dbReference>
<dbReference type="CDD" id="cd05233">
    <property type="entry name" value="SDR_c"/>
    <property type="match status" value="1"/>
</dbReference>
<organism evidence="3 4">
    <name type="scientific">Candidatus Moanibacter tarae</name>
    <dbReference type="NCBI Taxonomy" id="2200854"/>
    <lineage>
        <taxon>Bacteria</taxon>
        <taxon>Pseudomonadati</taxon>
        <taxon>Verrucomicrobiota</taxon>
        <taxon>Opitutia</taxon>
        <taxon>Puniceicoccales</taxon>
        <taxon>Puniceicoccales incertae sedis</taxon>
        <taxon>Candidatus Moanibacter</taxon>
    </lineage>
</organism>
<dbReference type="EMBL" id="CP029803">
    <property type="protein sequence ID" value="AWT59207.1"/>
    <property type="molecule type" value="Genomic_DNA"/>
</dbReference>
<dbReference type="InterPro" id="IPR002347">
    <property type="entry name" value="SDR_fam"/>
</dbReference>
<keyword evidence="2 3" id="KW-0560">Oxidoreductase</keyword>
<dbReference type="InterPro" id="IPR036291">
    <property type="entry name" value="NAD(P)-bd_dom_sf"/>
</dbReference>
<name>A0A2Z4AGY0_9BACT</name>
<evidence type="ECO:0000313" key="4">
    <source>
        <dbReference type="Proteomes" id="UP000247465"/>
    </source>
</evidence>
<comment type="similarity">
    <text evidence="1">Belongs to the short-chain dehydrogenases/reductases (SDR) family.</text>
</comment>
<dbReference type="PANTHER" id="PTHR42760">
    <property type="entry name" value="SHORT-CHAIN DEHYDROGENASES/REDUCTASES FAMILY MEMBER"/>
    <property type="match status" value="1"/>
</dbReference>
<protein>
    <submittedName>
        <fullName evidence="3">3-oxoacyl-[acyl-carrier-protein] reductase FabG</fullName>
        <ecNumber evidence="3">1.1.1.100</ecNumber>
    </submittedName>
</protein>
<dbReference type="Proteomes" id="UP000247465">
    <property type="component" value="Chromosome"/>
</dbReference>
<dbReference type="KEGG" id="mtar:DF168_00388"/>
<evidence type="ECO:0000256" key="1">
    <source>
        <dbReference type="ARBA" id="ARBA00006484"/>
    </source>
</evidence>
<gene>
    <name evidence="3" type="primary">fabG_5</name>
    <name evidence="3" type="ORF">DF168_00388</name>
</gene>
<dbReference type="FunFam" id="3.40.50.720:FF:000084">
    <property type="entry name" value="Short-chain dehydrogenase reductase"/>
    <property type="match status" value="1"/>
</dbReference>
<proteinExistence type="inferred from homology"/>
<dbReference type="AlphaFoldDB" id="A0A2Z4AGY0"/>